<proteinExistence type="predicted"/>
<evidence type="ECO:0000313" key="1">
    <source>
        <dbReference type="EMBL" id="MEW9854575.1"/>
    </source>
</evidence>
<dbReference type="Gene3D" id="3.30.160.150">
    <property type="entry name" value="Lipoprotein like domain"/>
    <property type="match status" value="1"/>
</dbReference>
<dbReference type="Proteomes" id="UP001556118">
    <property type="component" value="Unassembled WGS sequence"/>
</dbReference>
<keyword evidence="1" id="KW-0449">Lipoprotein</keyword>
<reference evidence="1 2" key="1">
    <citation type="submission" date="2024-06" db="EMBL/GenBank/DDBJ databases">
        <title>Novosphingobium rhizovicinus M1R2S20.</title>
        <authorList>
            <person name="Sun J.-Q."/>
        </authorList>
    </citation>
    <scope>NUCLEOTIDE SEQUENCE [LARGE SCALE GENOMIC DNA]</scope>
    <source>
        <strain evidence="1 2">M1R2S20</strain>
    </source>
</reference>
<dbReference type="EMBL" id="JBFNXR010000021">
    <property type="protein sequence ID" value="MEW9854575.1"/>
    <property type="molecule type" value="Genomic_DNA"/>
</dbReference>
<name>A0ABV3R9E2_9SPHN</name>
<keyword evidence="2" id="KW-1185">Reference proteome</keyword>
<dbReference type="Pfam" id="PF04390">
    <property type="entry name" value="LptE"/>
    <property type="match status" value="1"/>
</dbReference>
<organism evidence="1 2">
    <name type="scientific">Novosphingobium rhizovicinum</name>
    <dbReference type="NCBI Taxonomy" id="3228928"/>
    <lineage>
        <taxon>Bacteria</taxon>
        <taxon>Pseudomonadati</taxon>
        <taxon>Pseudomonadota</taxon>
        <taxon>Alphaproteobacteria</taxon>
        <taxon>Sphingomonadales</taxon>
        <taxon>Sphingomonadaceae</taxon>
        <taxon>Novosphingobium</taxon>
    </lineage>
</organism>
<sequence>MRRLSSAIGWPVIALALAVPLAGCGLQPMYAGGGDSVVARGLAGIQVAAIEGRAGWLVRNALLDKLSATPQDTARYRLDVRLDDRLDAFGLLRDDTVGRERRTLRARYQLVDLDSGTILLDATAGSDAGIDVIASDYATIAAEQTALENLARDVASRIVTDVALQLRKGAAAGS</sequence>
<gene>
    <name evidence="1" type="primary">lptE</name>
    <name evidence="1" type="ORF">ABUH87_05205</name>
</gene>
<accession>A0ABV3R9E2</accession>
<protein>
    <submittedName>
        <fullName evidence="1">LPS assembly lipoprotein LptE</fullName>
    </submittedName>
</protein>
<dbReference type="InterPro" id="IPR007485">
    <property type="entry name" value="LPS_assembly_LptE"/>
</dbReference>
<comment type="caution">
    <text evidence="1">The sequence shown here is derived from an EMBL/GenBank/DDBJ whole genome shotgun (WGS) entry which is preliminary data.</text>
</comment>
<evidence type="ECO:0000313" key="2">
    <source>
        <dbReference type="Proteomes" id="UP001556118"/>
    </source>
</evidence>